<comment type="subunit">
    <text evidence="3 11">Monomer.</text>
</comment>
<dbReference type="GO" id="GO:0006420">
    <property type="term" value="P:arginyl-tRNA aminoacylation"/>
    <property type="evidence" value="ECO:0007669"/>
    <property type="project" value="UniProtKB-UniRule"/>
</dbReference>
<evidence type="ECO:0000256" key="11">
    <source>
        <dbReference type="HAMAP-Rule" id="MF_00123"/>
    </source>
</evidence>
<evidence type="ECO:0000256" key="5">
    <source>
        <dbReference type="ARBA" id="ARBA00022598"/>
    </source>
</evidence>
<organism evidence="15 16">
    <name type="scientific">Candidatus Desulfovibrio trichonymphae</name>
    <dbReference type="NCBI Taxonomy" id="1725232"/>
    <lineage>
        <taxon>Bacteria</taxon>
        <taxon>Pseudomonadati</taxon>
        <taxon>Thermodesulfobacteriota</taxon>
        <taxon>Desulfovibrionia</taxon>
        <taxon>Desulfovibrionales</taxon>
        <taxon>Desulfovibrionaceae</taxon>
        <taxon>Desulfovibrio</taxon>
    </lineage>
</organism>
<dbReference type="InterPro" id="IPR036695">
    <property type="entry name" value="Arg-tRNA-synth_N_sf"/>
</dbReference>
<dbReference type="GO" id="GO:0004814">
    <property type="term" value="F:arginine-tRNA ligase activity"/>
    <property type="evidence" value="ECO:0007669"/>
    <property type="project" value="UniProtKB-UniRule"/>
</dbReference>
<evidence type="ECO:0000256" key="9">
    <source>
        <dbReference type="ARBA" id="ARBA00023146"/>
    </source>
</evidence>
<keyword evidence="7 11" id="KW-0067">ATP-binding</keyword>
<keyword evidence="5 11" id="KW-0436">Ligase</keyword>
<dbReference type="GO" id="GO:0005524">
    <property type="term" value="F:ATP binding"/>
    <property type="evidence" value="ECO:0007669"/>
    <property type="project" value="UniProtKB-UniRule"/>
</dbReference>
<dbReference type="Pfam" id="PF03485">
    <property type="entry name" value="Arg_tRNA_synt_N"/>
    <property type="match status" value="1"/>
</dbReference>
<dbReference type="HAMAP" id="MF_00123">
    <property type="entry name" value="Arg_tRNA_synth"/>
    <property type="match status" value="1"/>
</dbReference>
<gene>
    <name evidence="11 15" type="primary">argS</name>
    <name evidence="15" type="ORF">RSDT_0202</name>
</gene>
<dbReference type="GO" id="GO:0005737">
    <property type="term" value="C:cytoplasm"/>
    <property type="evidence" value="ECO:0007669"/>
    <property type="project" value="UniProtKB-SubCell"/>
</dbReference>
<evidence type="ECO:0000259" key="14">
    <source>
        <dbReference type="SMART" id="SM01016"/>
    </source>
</evidence>
<dbReference type="SUPFAM" id="SSF52374">
    <property type="entry name" value="Nucleotidylyl transferase"/>
    <property type="match status" value="1"/>
</dbReference>
<evidence type="ECO:0000256" key="8">
    <source>
        <dbReference type="ARBA" id="ARBA00022917"/>
    </source>
</evidence>
<dbReference type="Gene3D" id="3.30.1360.70">
    <property type="entry name" value="Arginyl tRNA synthetase N-terminal domain"/>
    <property type="match status" value="1"/>
</dbReference>
<dbReference type="Proteomes" id="UP000242645">
    <property type="component" value="Chromosome"/>
</dbReference>
<comment type="subcellular location">
    <subcellularLocation>
        <location evidence="1 11">Cytoplasm</location>
    </subcellularLocation>
</comment>
<comment type="catalytic activity">
    <reaction evidence="10 11">
        <text>tRNA(Arg) + L-arginine + ATP = L-arginyl-tRNA(Arg) + AMP + diphosphate</text>
        <dbReference type="Rhea" id="RHEA:20301"/>
        <dbReference type="Rhea" id="RHEA-COMP:9658"/>
        <dbReference type="Rhea" id="RHEA-COMP:9673"/>
        <dbReference type="ChEBI" id="CHEBI:30616"/>
        <dbReference type="ChEBI" id="CHEBI:32682"/>
        <dbReference type="ChEBI" id="CHEBI:33019"/>
        <dbReference type="ChEBI" id="CHEBI:78442"/>
        <dbReference type="ChEBI" id="CHEBI:78513"/>
        <dbReference type="ChEBI" id="CHEBI:456215"/>
        <dbReference type="EC" id="6.1.1.19"/>
    </reaction>
</comment>
<dbReference type="SMART" id="SM01016">
    <property type="entry name" value="Arg_tRNA_synt_N"/>
    <property type="match status" value="1"/>
</dbReference>
<reference evidence="15 16" key="1">
    <citation type="journal article" date="2017" name="ISME J.">
        <title>Genome of 'Ca. Desulfovibrio trichonymphae', an H2-oxidizing bacterium in a tripartite symbiotic system within a protist cell in the termite gut.</title>
        <authorList>
            <person name="Kuwahara H."/>
            <person name="Yuki M."/>
            <person name="Izawa K."/>
            <person name="Ohkuma M."/>
            <person name="Hongoh Y."/>
        </authorList>
    </citation>
    <scope>NUCLEOTIDE SEQUENCE [LARGE SCALE GENOMIC DNA]</scope>
    <source>
        <strain evidence="15 16">Rs-N31</strain>
    </source>
</reference>
<dbReference type="NCBIfam" id="TIGR00456">
    <property type="entry name" value="argS"/>
    <property type="match status" value="1"/>
</dbReference>
<dbReference type="SMART" id="SM00836">
    <property type="entry name" value="DALR_1"/>
    <property type="match status" value="1"/>
</dbReference>
<evidence type="ECO:0000313" key="16">
    <source>
        <dbReference type="Proteomes" id="UP000242645"/>
    </source>
</evidence>
<dbReference type="FunFam" id="3.40.50.620:FF:000062">
    <property type="entry name" value="Arginine--tRNA ligase"/>
    <property type="match status" value="1"/>
</dbReference>
<dbReference type="SUPFAM" id="SSF47323">
    <property type="entry name" value="Anticodon-binding domain of a subclass of class I aminoacyl-tRNA synthetases"/>
    <property type="match status" value="1"/>
</dbReference>
<protein>
    <recommendedName>
        <fullName evidence="11">Arginine--tRNA ligase</fullName>
        <ecNumber evidence="11">6.1.1.19</ecNumber>
    </recommendedName>
    <alternativeName>
        <fullName evidence="11">Arginyl-tRNA synthetase</fullName>
        <shortName evidence="11">ArgRS</shortName>
    </alternativeName>
</protein>
<dbReference type="Pfam" id="PF00750">
    <property type="entry name" value="tRNA-synt_1d"/>
    <property type="match status" value="1"/>
</dbReference>
<dbReference type="InterPro" id="IPR035684">
    <property type="entry name" value="ArgRS_core"/>
</dbReference>
<dbReference type="PRINTS" id="PR01038">
    <property type="entry name" value="TRNASYNTHARG"/>
</dbReference>
<dbReference type="InterPro" id="IPR008909">
    <property type="entry name" value="DALR_anticod-bd"/>
</dbReference>
<dbReference type="KEGG" id="dtr:RSDT_0202"/>
<dbReference type="EC" id="6.1.1.19" evidence="11"/>
<dbReference type="Gene3D" id="3.40.50.620">
    <property type="entry name" value="HUPs"/>
    <property type="match status" value="1"/>
</dbReference>
<dbReference type="Pfam" id="PF05746">
    <property type="entry name" value="DALR_1"/>
    <property type="match status" value="1"/>
</dbReference>
<comment type="similarity">
    <text evidence="2 11 12">Belongs to the class-I aminoacyl-tRNA synthetase family.</text>
</comment>
<evidence type="ECO:0000256" key="10">
    <source>
        <dbReference type="ARBA" id="ARBA00049339"/>
    </source>
</evidence>
<dbReference type="InterPro" id="IPR001278">
    <property type="entry name" value="Arg-tRNA-ligase"/>
</dbReference>
<dbReference type="SUPFAM" id="SSF55190">
    <property type="entry name" value="Arginyl-tRNA synthetase (ArgRS), N-terminal 'additional' domain"/>
    <property type="match status" value="1"/>
</dbReference>
<evidence type="ECO:0000256" key="7">
    <source>
        <dbReference type="ARBA" id="ARBA00022840"/>
    </source>
</evidence>
<keyword evidence="16" id="KW-1185">Reference proteome</keyword>
<dbReference type="PANTHER" id="PTHR11956">
    <property type="entry name" value="ARGINYL-TRNA SYNTHETASE"/>
    <property type="match status" value="1"/>
</dbReference>
<dbReference type="EMBL" id="AP017368">
    <property type="protein sequence ID" value="BAV91714.1"/>
    <property type="molecule type" value="Genomic_DNA"/>
</dbReference>
<feature type="domain" description="Arginyl tRNA synthetase N-terminal" evidence="14">
    <location>
        <begin position="1"/>
        <end position="88"/>
    </location>
</feature>
<keyword evidence="6 11" id="KW-0547">Nucleotide-binding</keyword>
<sequence length="551" mass="60950">MRAIDTLRTALAAILAEEGLAWPSKTVIKPPRDVGHGDLSVNTAMLLAKEAGMPPRALAEKFALKLFEHCPDLERADPAGPGFCNVTFNQAFWRRTVCDVEAAGENFGASCVGQGRKVLLEYVSANPTGPLHIGHGRGAAVGDSLARLLRKTGYLVDTEYYINDAGRQMRLLGLSVWLRALELVGRPVTWPEEYYRGEYIRDIAGKMLAAMPSLPDLPESEGLERCYAWAAEEILIGIKADLRNFRVEHQSWFSEKSLLGRGAVDAAFAGLAKAGYTYTRDNAFWFATEKLGDDRNRVLKKSDGSLTYFAADIAYHHDKFERGYEFLIDIWGADHHGYIARMRAAMAAMNRSADSFNVVLVQLVNLLRDGRPVSMSTRAGTFETLADVIQEVGVDAARFMFLSRKSDSPLDFDLDLVKQRCLDNPVYYVQYAHARIHAVLRRAEDRGITLPKTVTEEALLRLDTPEDTGLLRKAAAYGDTLAAAARALATQYVSRYLTELAGLLHSYYAKHQVIMSGDMPRTTARLALLRAVAQVLRNGLDILGVSAPESM</sequence>
<evidence type="ECO:0000313" key="15">
    <source>
        <dbReference type="EMBL" id="BAV91714.1"/>
    </source>
</evidence>
<dbReference type="InterPro" id="IPR001412">
    <property type="entry name" value="aa-tRNA-synth_I_CS"/>
</dbReference>
<dbReference type="CDD" id="cd00671">
    <property type="entry name" value="ArgRS_core"/>
    <property type="match status" value="1"/>
</dbReference>
<keyword evidence="8 11" id="KW-0648">Protein biosynthesis</keyword>
<accession>A0A1J1DPF0</accession>
<dbReference type="OrthoDB" id="9803211at2"/>
<dbReference type="RefSeq" id="WP_096399255.1">
    <property type="nucleotide sequence ID" value="NZ_AP017368.1"/>
</dbReference>
<dbReference type="Gene3D" id="1.10.730.10">
    <property type="entry name" value="Isoleucyl-tRNA Synthetase, Domain 1"/>
    <property type="match status" value="1"/>
</dbReference>
<dbReference type="PROSITE" id="PS00178">
    <property type="entry name" value="AA_TRNA_LIGASE_I"/>
    <property type="match status" value="1"/>
</dbReference>
<proteinExistence type="inferred from homology"/>
<dbReference type="PANTHER" id="PTHR11956:SF5">
    <property type="entry name" value="ARGININE--TRNA LIGASE, CYTOPLASMIC"/>
    <property type="match status" value="1"/>
</dbReference>
<evidence type="ECO:0000256" key="2">
    <source>
        <dbReference type="ARBA" id="ARBA00005594"/>
    </source>
</evidence>
<evidence type="ECO:0000256" key="6">
    <source>
        <dbReference type="ARBA" id="ARBA00022741"/>
    </source>
</evidence>
<evidence type="ECO:0000256" key="12">
    <source>
        <dbReference type="RuleBase" id="RU363038"/>
    </source>
</evidence>
<evidence type="ECO:0000256" key="1">
    <source>
        <dbReference type="ARBA" id="ARBA00004496"/>
    </source>
</evidence>
<dbReference type="InterPro" id="IPR009080">
    <property type="entry name" value="tRNAsynth_Ia_anticodon-bd"/>
</dbReference>
<evidence type="ECO:0000256" key="3">
    <source>
        <dbReference type="ARBA" id="ARBA00011245"/>
    </source>
</evidence>
<feature type="short sequence motif" description="'HIGH' region" evidence="11">
    <location>
        <begin position="125"/>
        <end position="135"/>
    </location>
</feature>
<keyword evidence="4 11" id="KW-0963">Cytoplasm</keyword>
<keyword evidence="9 11" id="KW-0030">Aminoacyl-tRNA synthetase</keyword>
<name>A0A1J1DPF0_9BACT</name>
<dbReference type="InterPro" id="IPR005148">
    <property type="entry name" value="Arg-tRNA-synth_N"/>
</dbReference>
<dbReference type="InterPro" id="IPR014729">
    <property type="entry name" value="Rossmann-like_a/b/a_fold"/>
</dbReference>
<dbReference type="AlphaFoldDB" id="A0A1J1DPF0"/>
<evidence type="ECO:0000259" key="13">
    <source>
        <dbReference type="SMART" id="SM00836"/>
    </source>
</evidence>
<dbReference type="FunFam" id="1.10.730.10:FF:000008">
    <property type="entry name" value="Arginine--tRNA ligase"/>
    <property type="match status" value="1"/>
</dbReference>
<evidence type="ECO:0000256" key="4">
    <source>
        <dbReference type="ARBA" id="ARBA00022490"/>
    </source>
</evidence>
<feature type="domain" description="DALR anticodon binding" evidence="13">
    <location>
        <begin position="429"/>
        <end position="551"/>
    </location>
</feature>